<reference evidence="2 3" key="1">
    <citation type="journal article" date="2010" name="PLoS ONE">
        <title>The genome sequence of the rumen methanogen Methanobrevibacter ruminantium reveals new possibilities for controlling ruminant methane emissions.</title>
        <authorList>
            <person name="Leahy S.C."/>
            <person name="Kelly W.J."/>
            <person name="Altermann E."/>
            <person name="Ronimus R.S."/>
            <person name="Yeoman C.J."/>
            <person name="Pacheco D.M."/>
            <person name="Li D."/>
            <person name="Kong Z."/>
            <person name="McTavish S."/>
            <person name="Sang C."/>
            <person name="Lambie S.C."/>
            <person name="Janssen P.H."/>
            <person name="Dey D."/>
            <person name="Attwood G.T."/>
        </authorList>
    </citation>
    <scope>NUCLEOTIDE SEQUENCE [LARGE SCALE GENOMIC DNA]</scope>
    <source>
        <strain evidence="3">ATCC 35063 / DSM 1093 / JCM 13430 / OCM 146 / M1</strain>
    </source>
</reference>
<organism evidence="2 3">
    <name type="scientific">Methanobrevibacter ruminantium (strain ATCC 35063 / DSM 1093 / JCM 13430 / OCM 146 / M1)</name>
    <name type="common">Methanobacterium ruminantium</name>
    <dbReference type="NCBI Taxonomy" id="634498"/>
    <lineage>
        <taxon>Archaea</taxon>
        <taxon>Methanobacteriati</taxon>
        <taxon>Methanobacteriota</taxon>
        <taxon>Methanomada group</taxon>
        <taxon>Methanobacteria</taxon>
        <taxon>Methanobacteriales</taxon>
        <taxon>Methanobacteriaceae</taxon>
        <taxon>Methanobrevibacter</taxon>
    </lineage>
</organism>
<dbReference type="HOGENOM" id="CLU_137228_5_0_2"/>
<keyword evidence="3" id="KW-1185">Reference proteome</keyword>
<evidence type="ECO:0000259" key="1">
    <source>
        <dbReference type="Pfam" id="PF02627"/>
    </source>
</evidence>
<keyword evidence="2" id="KW-0456">Lyase</keyword>
<gene>
    <name evidence="2" type="primary">pcaC2</name>
    <name evidence="2" type="ordered locus">mru_1382</name>
</gene>
<dbReference type="eggNOG" id="arCOG02148">
    <property type="taxonomic scope" value="Archaea"/>
</dbReference>
<dbReference type="KEGG" id="mru:mru_1382"/>
<dbReference type="Pfam" id="PF02627">
    <property type="entry name" value="CMD"/>
    <property type="match status" value="1"/>
</dbReference>
<dbReference type="Proteomes" id="UP000008680">
    <property type="component" value="Chromosome"/>
</dbReference>
<feature type="domain" description="Carboxymuconolactone decarboxylase-like" evidence="1">
    <location>
        <begin position="26"/>
        <end position="107"/>
    </location>
</feature>
<dbReference type="Gene3D" id="1.20.1290.10">
    <property type="entry name" value="AhpD-like"/>
    <property type="match status" value="1"/>
</dbReference>
<dbReference type="EC" id="4.1.1.44" evidence="2"/>
<proteinExistence type="predicted"/>
<dbReference type="SUPFAM" id="SSF69118">
    <property type="entry name" value="AhpD-like"/>
    <property type="match status" value="1"/>
</dbReference>
<dbReference type="InterPro" id="IPR003779">
    <property type="entry name" value="CMD-like"/>
</dbReference>
<accession>D3E3X1</accession>
<dbReference type="EMBL" id="CP001719">
    <property type="protein sequence ID" value="ADC47232.1"/>
    <property type="molecule type" value="Genomic_DNA"/>
</dbReference>
<protein>
    <submittedName>
        <fullName evidence="2">Carboxymuconolactone decarboxylase family protein PcaC2</fullName>
        <ecNumber evidence="2">4.1.1.44</ecNumber>
    </submittedName>
</protein>
<dbReference type="InterPro" id="IPR029032">
    <property type="entry name" value="AhpD-like"/>
</dbReference>
<evidence type="ECO:0000313" key="3">
    <source>
        <dbReference type="Proteomes" id="UP000008680"/>
    </source>
</evidence>
<dbReference type="AlphaFoldDB" id="D3E3X1"/>
<dbReference type="PATRIC" id="fig|634498.28.peg.1388"/>
<evidence type="ECO:0000313" key="2">
    <source>
        <dbReference type="EMBL" id="ADC47232.1"/>
    </source>
</evidence>
<sequence>MRVSIMKEEVFYGKGMERVKKEDEGLYQAIVGLNEAVWNGKVLDYKTQKLIAIGIAASNADSRATERQIMSAKKELGVTRDEVVDVLKVVLLTSGMQPFNKALQIANKVFE</sequence>
<dbReference type="GO" id="GO:0051920">
    <property type="term" value="F:peroxiredoxin activity"/>
    <property type="evidence" value="ECO:0007669"/>
    <property type="project" value="InterPro"/>
</dbReference>
<dbReference type="STRING" id="634498.mru_1382"/>
<dbReference type="GO" id="GO:0047575">
    <property type="term" value="F:4-carboxymuconolactone decarboxylase activity"/>
    <property type="evidence" value="ECO:0007669"/>
    <property type="project" value="UniProtKB-EC"/>
</dbReference>
<name>D3E3X1_METRM</name>